<dbReference type="PANTHER" id="PTHR34203">
    <property type="entry name" value="METHYLTRANSFERASE, FKBM FAMILY PROTEIN"/>
    <property type="match status" value="1"/>
</dbReference>
<comment type="caution">
    <text evidence="2">The sequence shown here is derived from an EMBL/GenBank/DDBJ whole genome shotgun (WGS) entry which is preliminary data.</text>
</comment>
<evidence type="ECO:0000313" key="2">
    <source>
        <dbReference type="EMBL" id="NEZ59932.1"/>
    </source>
</evidence>
<accession>A0A6M0RW63</accession>
<reference evidence="2 3" key="1">
    <citation type="journal article" date="2020" name="Microb. Ecol.">
        <title>Ecogenomics of the Marine Benthic Filamentous Cyanobacterium Adonisia.</title>
        <authorList>
            <person name="Walter J.M."/>
            <person name="Coutinho F.H."/>
            <person name="Leomil L."/>
            <person name="Hargreaves P.I."/>
            <person name="Campeao M.E."/>
            <person name="Vieira V.V."/>
            <person name="Silva B.S."/>
            <person name="Fistarol G.O."/>
            <person name="Salomon P.S."/>
            <person name="Sawabe T."/>
            <person name="Mino S."/>
            <person name="Hosokawa M."/>
            <person name="Miyashita H."/>
            <person name="Maruyama F."/>
            <person name="van Verk M.C."/>
            <person name="Dutilh B.E."/>
            <person name="Thompson C.C."/>
            <person name="Thompson F.L."/>
        </authorList>
    </citation>
    <scope>NUCLEOTIDE SEQUENCE [LARGE SCALE GENOMIC DNA]</scope>
    <source>
        <strain evidence="2 3">CCMR0081</strain>
    </source>
</reference>
<dbReference type="InterPro" id="IPR029063">
    <property type="entry name" value="SAM-dependent_MTases_sf"/>
</dbReference>
<keyword evidence="3" id="KW-1185">Reference proteome</keyword>
<feature type="domain" description="Methyltransferase FkbM" evidence="1">
    <location>
        <begin position="92"/>
        <end position="253"/>
    </location>
</feature>
<dbReference type="AlphaFoldDB" id="A0A6M0RW63"/>
<sequence>MSNFLAISTLKYIWTHPNCKDQRIQRVLSFLGWQLRKRILKKPLDIEIIPNLKIRCYPNGYSAASVLYCGLYDYNEMFFLLRYLQPEDSFLDIGANVGVYSLLAASKISVGKIYSFEALPKNYGRLEENIKLNSFDQVKSYSIAVSDTEGSIALNLAEGDSMPFVSSDFDNENSIIVATNTLDNLLEDKPLKQLTLAKIDIEGAELLAFKGATSLLKQQLPYVWILELNNTINHFEHTEDEVVNFLRNFGYELYSYDADNNQLQMITPNQKEGNNILAIASSRLDFVRERLG</sequence>
<dbReference type="GO" id="GO:0008168">
    <property type="term" value="F:methyltransferase activity"/>
    <property type="evidence" value="ECO:0007669"/>
    <property type="project" value="UniProtKB-KW"/>
</dbReference>
<dbReference type="GO" id="GO:0032259">
    <property type="term" value="P:methylation"/>
    <property type="evidence" value="ECO:0007669"/>
    <property type="project" value="UniProtKB-KW"/>
</dbReference>
<evidence type="ECO:0000313" key="3">
    <source>
        <dbReference type="Proteomes" id="UP000481033"/>
    </source>
</evidence>
<protein>
    <submittedName>
        <fullName evidence="2">FkbM family methyltransferase</fullName>
    </submittedName>
</protein>
<dbReference type="InterPro" id="IPR006342">
    <property type="entry name" value="FkbM_mtfrase"/>
</dbReference>
<name>A0A6M0RW63_9CYAN</name>
<keyword evidence="2" id="KW-0489">Methyltransferase</keyword>
<dbReference type="RefSeq" id="WP_163702694.1">
    <property type="nucleotide sequence ID" value="NZ_QXHD01000004.1"/>
</dbReference>
<gene>
    <name evidence="2" type="ORF">DXZ20_30670</name>
</gene>
<dbReference type="SUPFAM" id="SSF53335">
    <property type="entry name" value="S-adenosyl-L-methionine-dependent methyltransferases"/>
    <property type="match status" value="1"/>
</dbReference>
<proteinExistence type="predicted"/>
<dbReference type="NCBIfam" id="TIGR01444">
    <property type="entry name" value="fkbM_fam"/>
    <property type="match status" value="1"/>
</dbReference>
<keyword evidence="2" id="KW-0808">Transferase</keyword>
<dbReference type="Pfam" id="PF05050">
    <property type="entry name" value="Methyltransf_21"/>
    <property type="match status" value="1"/>
</dbReference>
<dbReference type="InterPro" id="IPR052514">
    <property type="entry name" value="SAM-dependent_MTase"/>
</dbReference>
<organism evidence="2 3">
    <name type="scientific">Adonisia turfae CCMR0081</name>
    <dbReference type="NCBI Taxonomy" id="2292702"/>
    <lineage>
        <taxon>Bacteria</taxon>
        <taxon>Bacillati</taxon>
        <taxon>Cyanobacteriota</taxon>
        <taxon>Adonisia</taxon>
        <taxon>Adonisia turfae</taxon>
    </lineage>
</organism>
<evidence type="ECO:0000259" key="1">
    <source>
        <dbReference type="Pfam" id="PF05050"/>
    </source>
</evidence>
<dbReference type="Proteomes" id="UP000481033">
    <property type="component" value="Unassembled WGS sequence"/>
</dbReference>
<dbReference type="Gene3D" id="3.40.50.150">
    <property type="entry name" value="Vaccinia Virus protein VP39"/>
    <property type="match status" value="1"/>
</dbReference>
<dbReference type="EMBL" id="QXHD01000004">
    <property type="protein sequence ID" value="NEZ59932.1"/>
    <property type="molecule type" value="Genomic_DNA"/>
</dbReference>
<dbReference type="PANTHER" id="PTHR34203:SF15">
    <property type="entry name" value="SLL1173 PROTEIN"/>
    <property type="match status" value="1"/>
</dbReference>